<reference evidence="2 3" key="1">
    <citation type="journal article" date="2018" name="Front. Microbiol.">
        <title>Hydrolytic Capabilities as a Key to Environmental Success: Chitinolytic and Cellulolytic Acidobacteria From Acidic Sub-arctic Soils and Boreal Peatlands.</title>
        <authorList>
            <person name="Belova S.E."/>
            <person name="Ravin N.V."/>
            <person name="Pankratov T.A."/>
            <person name="Rakitin A.L."/>
            <person name="Ivanova A.A."/>
            <person name="Beletsky A.V."/>
            <person name="Mardanov A.V."/>
            <person name="Sinninghe Damste J.S."/>
            <person name="Dedysh S.N."/>
        </authorList>
    </citation>
    <scope>NUCLEOTIDE SEQUENCE [LARGE SCALE GENOMIC DNA]</scope>
    <source>
        <strain evidence="2 3">SBC82</strain>
    </source>
</reference>
<dbReference type="Pfam" id="PF19976">
    <property type="entry name" value="GAAD"/>
    <property type="match status" value="1"/>
</dbReference>
<proteinExistence type="predicted"/>
<evidence type="ECO:0000313" key="2">
    <source>
        <dbReference type="EMBL" id="AXC13816.1"/>
    </source>
</evidence>
<dbReference type="AlphaFoldDB" id="A0A2Z5G5I6"/>
<protein>
    <recommendedName>
        <fullName evidence="1">GTPase-associated adaptor domain-containing protein</fullName>
    </recommendedName>
</protein>
<keyword evidence="3" id="KW-1185">Reference proteome</keyword>
<sequence>MSLNRKKLLYAFVALPYHTRLSIMEQLKLIDEDNRGLPDNERFASCFDRAEKQNRLNDVWDLVESRQATS</sequence>
<dbReference type="KEGG" id="abas:ACPOL_4544"/>
<dbReference type="Proteomes" id="UP000253606">
    <property type="component" value="Chromosome"/>
</dbReference>
<gene>
    <name evidence="2" type="ORF">ACPOL_4544</name>
</gene>
<dbReference type="EMBL" id="CP030840">
    <property type="protein sequence ID" value="AXC13816.1"/>
    <property type="molecule type" value="Genomic_DNA"/>
</dbReference>
<accession>A0A2Z5G5I6</accession>
<organism evidence="2 3">
    <name type="scientific">Acidisarcina polymorpha</name>
    <dbReference type="NCBI Taxonomy" id="2211140"/>
    <lineage>
        <taxon>Bacteria</taxon>
        <taxon>Pseudomonadati</taxon>
        <taxon>Acidobacteriota</taxon>
        <taxon>Terriglobia</taxon>
        <taxon>Terriglobales</taxon>
        <taxon>Acidobacteriaceae</taxon>
        <taxon>Acidisarcina</taxon>
    </lineage>
</organism>
<feature type="domain" description="GTPase-associated adaptor" evidence="1">
    <location>
        <begin position="5"/>
        <end position="64"/>
    </location>
</feature>
<dbReference type="InterPro" id="IPR045533">
    <property type="entry name" value="GAAD"/>
</dbReference>
<dbReference type="RefSeq" id="WP_150133078.1">
    <property type="nucleotide sequence ID" value="NZ_CP030840.1"/>
</dbReference>
<name>A0A2Z5G5I6_9BACT</name>
<evidence type="ECO:0000259" key="1">
    <source>
        <dbReference type="Pfam" id="PF19976"/>
    </source>
</evidence>
<evidence type="ECO:0000313" key="3">
    <source>
        <dbReference type="Proteomes" id="UP000253606"/>
    </source>
</evidence>